<keyword evidence="5" id="KW-1185">Reference proteome</keyword>
<dbReference type="Proteomes" id="UP000001307">
    <property type="component" value="Unassembled WGS sequence"/>
</dbReference>
<dbReference type="PANTHER" id="PTHR16301">
    <property type="entry name" value="IMPACT-RELATED"/>
    <property type="match status" value="1"/>
</dbReference>
<feature type="domain" description="Impact N-terminal" evidence="2">
    <location>
        <begin position="68"/>
        <end position="173"/>
    </location>
</feature>
<dbReference type="FunCoup" id="E4WRK4">
    <property type="interactions" value="244"/>
</dbReference>
<dbReference type="InterPro" id="IPR001498">
    <property type="entry name" value="Impact_N"/>
</dbReference>
<evidence type="ECO:0000259" key="2">
    <source>
        <dbReference type="Pfam" id="PF01205"/>
    </source>
</evidence>
<dbReference type="GO" id="GO:0006446">
    <property type="term" value="P:regulation of translational initiation"/>
    <property type="evidence" value="ECO:0007669"/>
    <property type="project" value="TreeGrafter"/>
</dbReference>
<evidence type="ECO:0000313" key="4">
    <source>
        <dbReference type="EMBL" id="CBY34515.1"/>
    </source>
</evidence>
<evidence type="ECO:0000256" key="1">
    <source>
        <dbReference type="ARBA" id="ARBA00007665"/>
    </source>
</evidence>
<dbReference type="OrthoDB" id="69641at2759"/>
<evidence type="ECO:0000313" key="3">
    <source>
        <dbReference type="EMBL" id="CBY20386.1"/>
    </source>
</evidence>
<comment type="similarity">
    <text evidence="1">Belongs to the IMPACT family.</text>
</comment>
<proteinExistence type="inferred from homology"/>
<dbReference type="Gene3D" id="3.30.230.30">
    <property type="entry name" value="Impact, N-terminal domain"/>
    <property type="match status" value="1"/>
</dbReference>
<name>E4WRK4_OIKDI</name>
<dbReference type="GO" id="GO:0005737">
    <property type="term" value="C:cytoplasm"/>
    <property type="evidence" value="ECO:0007669"/>
    <property type="project" value="TreeGrafter"/>
</dbReference>
<dbReference type="SUPFAM" id="SSF54211">
    <property type="entry name" value="Ribosomal protein S5 domain 2-like"/>
    <property type="match status" value="1"/>
</dbReference>
<dbReference type="InterPro" id="IPR036956">
    <property type="entry name" value="Impact_N_sf"/>
</dbReference>
<organism evidence="3">
    <name type="scientific">Oikopleura dioica</name>
    <name type="common">Tunicate</name>
    <dbReference type="NCBI Taxonomy" id="34765"/>
    <lineage>
        <taxon>Eukaryota</taxon>
        <taxon>Metazoa</taxon>
        <taxon>Chordata</taxon>
        <taxon>Tunicata</taxon>
        <taxon>Appendicularia</taxon>
        <taxon>Copelata</taxon>
        <taxon>Oikopleuridae</taxon>
        <taxon>Oikopleura</taxon>
    </lineage>
</organism>
<dbReference type="InParanoid" id="E4WRK4"/>
<dbReference type="Pfam" id="PF01205">
    <property type="entry name" value="Impact_N"/>
    <property type="match status" value="1"/>
</dbReference>
<dbReference type="EMBL" id="FN653015">
    <property type="protein sequence ID" value="CBY20386.1"/>
    <property type="molecule type" value="Genomic_DNA"/>
</dbReference>
<accession>E4WRK4</accession>
<dbReference type="GO" id="GO:0140469">
    <property type="term" value="P:GCN2-mediated signaling"/>
    <property type="evidence" value="ECO:0007669"/>
    <property type="project" value="TreeGrafter"/>
</dbReference>
<dbReference type="InterPro" id="IPR020568">
    <property type="entry name" value="Ribosomal_Su5_D2-typ_SF"/>
</dbReference>
<gene>
    <name evidence="3" type="ORF">GSOID_T00000381001</name>
    <name evidence="4" type="ORF">GSOID_T00024540001</name>
</gene>
<sequence>MFLFRHFFCNVSQLSLSGRKKFEILTTADAEKIARQAEEREKLKPVESDVVDPISDIEIIAGETIIDRKSTFQPFYAKVNTVADALRFREKLLQNRKIASATHNMFVYKVSENGIVKSDADEDGESGAEGRMLHLVDITGAVDIAVIVTRWYGGIHLGGDRWKHINNCLRQILEDNGQINRSKKP</sequence>
<dbReference type="EMBL" id="FN654515">
    <property type="protein sequence ID" value="CBY34515.1"/>
    <property type="molecule type" value="Genomic_DNA"/>
</dbReference>
<reference evidence="3" key="1">
    <citation type="journal article" date="2010" name="Science">
        <title>Plasticity of animal genome architecture unmasked by rapid evolution of a pelagic tunicate.</title>
        <authorList>
            <person name="Denoeud F."/>
            <person name="Henriet S."/>
            <person name="Mungpakdee S."/>
            <person name="Aury J.M."/>
            <person name="Da Silva C."/>
            <person name="Brinkmann H."/>
            <person name="Mikhaleva J."/>
            <person name="Olsen L.C."/>
            <person name="Jubin C."/>
            <person name="Canestro C."/>
            <person name="Bouquet J.M."/>
            <person name="Danks G."/>
            <person name="Poulain J."/>
            <person name="Campsteijn C."/>
            <person name="Adamski M."/>
            <person name="Cross I."/>
            <person name="Yadetie F."/>
            <person name="Muffato M."/>
            <person name="Louis A."/>
            <person name="Butcher S."/>
            <person name="Tsagkogeorga G."/>
            <person name="Konrad A."/>
            <person name="Singh S."/>
            <person name="Jensen M.F."/>
            <person name="Cong E.H."/>
            <person name="Eikeseth-Otteraa H."/>
            <person name="Noel B."/>
            <person name="Anthouard V."/>
            <person name="Porcel B.M."/>
            <person name="Kachouri-Lafond R."/>
            <person name="Nishino A."/>
            <person name="Ugolini M."/>
            <person name="Chourrout P."/>
            <person name="Nishida H."/>
            <person name="Aasland R."/>
            <person name="Huzurbazar S."/>
            <person name="Westhof E."/>
            <person name="Delsuc F."/>
            <person name="Lehrach H."/>
            <person name="Reinhardt R."/>
            <person name="Weissenbach J."/>
            <person name="Roy S.W."/>
            <person name="Artiguenave F."/>
            <person name="Postlethwait J.H."/>
            <person name="Manak J.R."/>
            <person name="Thompson E.M."/>
            <person name="Jaillon O."/>
            <person name="Du Pasquier L."/>
            <person name="Boudinot P."/>
            <person name="Liberles D.A."/>
            <person name="Volff J.N."/>
            <person name="Philippe H."/>
            <person name="Lenhard B."/>
            <person name="Roest Crollius H."/>
            <person name="Wincker P."/>
            <person name="Chourrout D."/>
        </authorList>
    </citation>
    <scope>NUCLEOTIDE SEQUENCE [LARGE SCALE GENOMIC DNA]</scope>
</reference>
<protein>
    <recommendedName>
        <fullName evidence="2">Impact N-terminal domain-containing protein</fullName>
    </recommendedName>
</protein>
<evidence type="ECO:0000313" key="5">
    <source>
        <dbReference type="Proteomes" id="UP000001307"/>
    </source>
</evidence>
<dbReference type="Proteomes" id="UP000011014">
    <property type="component" value="Unassembled WGS sequence"/>
</dbReference>
<dbReference type="PANTHER" id="PTHR16301:SF25">
    <property type="entry name" value="PROTEIN IMPACT"/>
    <property type="match status" value="1"/>
</dbReference>
<dbReference type="InterPro" id="IPR023582">
    <property type="entry name" value="Impact"/>
</dbReference>
<dbReference type="AlphaFoldDB" id="E4WRK4"/>